<organism evidence="1 2">
    <name type="scientific">Paraglaciecola aquimarina</name>
    <dbReference type="NCBI Taxonomy" id="1235557"/>
    <lineage>
        <taxon>Bacteria</taxon>
        <taxon>Pseudomonadati</taxon>
        <taxon>Pseudomonadota</taxon>
        <taxon>Gammaproteobacteria</taxon>
        <taxon>Alteromonadales</taxon>
        <taxon>Alteromonadaceae</taxon>
        <taxon>Paraglaciecola</taxon>
    </lineage>
</organism>
<accession>A0ABU3SU97</accession>
<reference evidence="1 2" key="1">
    <citation type="submission" date="2023-10" db="EMBL/GenBank/DDBJ databases">
        <title>Glaciecola aquimarina strain GGW-M5 nov., isolated from a coastal seawater.</title>
        <authorList>
            <person name="Bayburt H."/>
            <person name="Kim J.M."/>
            <person name="Choi B.J."/>
            <person name="Jeon C.O."/>
        </authorList>
    </citation>
    <scope>NUCLEOTIDE SEQUENCE [LARGE SCALE GENOMIC DNA]</scope>
    <source>
        <strain evidence="1 2">KCTC 32108</strain>
    </source>
</reference>
<protein>
    <submittedName>
        <fullName evidence="1">YdcH family protein</fullName>
    </submittedName>
</protein>
<dbReference type="Pfam" id="PF04325">
    <property type="entry name" value="DUF465"/>
    <property type="match status" value="1"/>
</dbReference>
<proteinExistence type="predicted"/>
<dbReference type="InterPro" id="IPR007420">
    <property type="entry name" value="DUF465"/>
</dbReference>
<sequence>MLGEDHSLLNEFPEHKDKIAALVSADSEFATDTKQYNLLDSEIRNLELNNAPIDDEAFHQMKHDRAVLKDKLYQQLVG</sequence>
<comment type="caution">
    <text evidence="1">The sequence shown here is derived from an EMBL/GenBank/DDBJ whole genome shotgun (WGS) entry which is preliminary data.</text>
</comment>
<dbReference type="InterPro" id="IPR038444">
    <property type="entry name" value="DUF465_sf"/>
</dbReference>
<gene>
    <name evidence="1" type="ORF">RS130_05950</name>
</gene>
<dbReference type="RefSeq" id="WP_316025195.1">
    <property type="nucleotide sequence ID" value="NZ_JAWDIO010000002.1"/>
</dbReference>
<dbReference type="Gene3D" id="6.10.280.50">
    <property type="match status" value="1"/>
</dbReference>
<evidence type="ECO:0000313" key="1">
    <source>
        <dbReference type="EMBL" id="MDU0353532.1"/>
    </source>
</evidence>
<name>A0ABU3SU97_9ALTE</name>
<dbReference type="Proteomes" id="UP001247805">
    <property type="component" value="Unassembled WGS sequence"/>
</dbReference>
<evidence type="ECO:0000313" key="2">
    <source>
        <dbReference type="Proteomes" id="UP001247805"/>
    </source>
</evidence>
<dbReference type="EMBL" id="JAWDIO010000002">
    <property type="protein sequence ID" value="MDU0353532.1"/>
    <property type="molecule type" value="Genomic_DNA"/>
</dbReference>
<keyword evidence="2" id="KW-1185">Reference proteome</keyword>